<name>A0A6N9TGZ8_9ALTE</name>
<dbReference type="EMBL" id="JAAAWO010000004">
    <property type="protein sequence ID" value="NDW15345.1"/>
    <property type="molecule type" value="Genomic_DNA"/>
</dbReference>
<dbReference type="InterPro" id="IPR050570">
    <property type="entry name" value="Cell_wall_metabolism_enzyme"/>
</dbReference>
<sequence length="306" mass="34372">MPATSSIITLRRGLHKWQGKWLHKKPANDRLRAFFVWALDAWPLIAWALFIWPWPLQASATHALSTQREGCFDERRFCFLLSEKDDTSGSYVIRVQRYIDLPVALTLYSTDLGYTAHANAFLANNDPIVLGETQSPSRFFSTMRVKWTVGNISAAHNSEYRYASPLQPQQNYPIVQGVNGKFSHFGVSKYALDFGASEGTPVLAARGGIVIDTKRNGKKGGPTPDFAKHANYVAILHDDGTTGEYYHLKYEGVVVKREQRITQGQLIGYTGNTGFSSLPHLHFGVYVAKFHGRYQSVPFSLQNSRL</sequence>
<dbReference type="PANTHER" id="PTHR21666">
    <property type="entry name" value="PEPTIDASE-RELATED"/>
    <property type="match status" value="1"/>
</dbReference>
<dbReference type="Proteomes" id="UP000471381">
    <property type="component" value="Unassembled WGS sequence"/>
</dbReference>
<protein>
    <submittedName>
        <fullName evidence="3">Peptidoglycan DD-metalloendopeptidase family protein</fullName>
    </submittedName>
</protein>
<dbReference type="Gene3D" id="2.70.70.10">
    <property type="entry name" value="Glucose Permease (Domain IIA)"/>
    <property type="match status" value="1"/>
</dbReference>
<dbReference type="CDD" id="cd12797">
    <property type="entry name" value="M23_peptidase"/>
    <property type="match status" value="1"/>
</dbReference>
<dbReference type="InterPro" id="IPR011055">
    <property type="entry name" value="Dup_hybrid_motif"/>
</dbReference>
<keyword evidence="1" id="KW-0812">Transmembrane</keyword>
<proteinExistence type="predicted"/>
<evidence type="ECO:0000313" key="3">
    <source>
        <dbReference type="EMBL" id="NDW15345.1"/>
    </source>
</evidence>
<dbReference type="PANTHER" id="PTHR21666:SF270">
    <property type="entry name" value="MUREIN HYDROLASE ACTIVATOR ENVC"/>
    <property type="match status" value="1"/>
</dbReference>
<feature type="domain" description="M23ase beta-sheet core" evidence="2">
    <location>
        <begin position="190"/>
        <end position="287"/>
    </location>
</feature>
<comment type="caution">
    <text evidence="3">The sequence shown here is derived from an EMBL/GenBank/DDBJ whole genome shotgun (WGS) entry which is preliminary data.</text>
</comment>
<keyword evidence="1" id="KW-1133">Transmembrane helix</keyword>
<dbReference type="SUPFAM" id="SSF51261">
    <property type="entry name" value="Duplicated hybrid motif"/>
    <property type="match status" value="1"/>
</dbReference>
<keyword evidence="1" id="KW-0472">Membrane</keyword>
<evidence type="ECO:0000256" key="1">
    <source>
        <dbReference type="SAM" id="Phobius"/>
    </source>
</evidence>
<dbReference type="InterPro" id="IPR016047">
    <property type="entry name" value="M23ase_b-sheet_dom"/>
</dbReference>
<organism evidence="3 4">
    <name type="scientific">Alteromonas genovensis</name>
    <dbReference type="NCBI Taxonomy" id="471225"/>
    <lineage>
        <taxon>Bacteria</taxon>
        <taxon>Pseudomonadati</taxon>
        <taxon>Pseudomonadota</taxon>
        <taxon>Gammaproteobacteria</taxon>
        <taxon>Alteromonadales</taxon>
        <taxon>Alteromonadaceae</taxon>
        <taxon>Alteromonas/Salinimonas group</taxon>
        <taxon>Alteromonas</taxon>
    </lineage>
</organism>
<evidence type="ECO:0000259" key="2">
    <source>
        <dbReference type="Pfam" id="PF01551"/>
    </source>
</evidence>
<dbReference type="GO" id="GO:0004222">
    <property type="term" value="F:metalloendopeptidase activity"/>
    <property type="evidence" value="ECO:0007669"/>
    <property type="project" value="TreeGrafter"/>
</dbReference>
<evidence type="ECO:0000313" key="4">
    <source>
        <dbReference type="Proteomes" id="UP000471381"/>
    </source>
</evidence>
<feature type="transmembrane region" description="Helical" evidence="1">
    <location>
        <begin position="34"/>
        <end position="54"/>
    </location>
</feature>
<accession>A0A6N9TGZ8</accession>
<keyword evidence="4" id="KW-1185">Reference proteome</keyword>
<gene>
    <name evidence="3" type="ORF">GTQ48_07420</name>
</gene>
<dbReference type="Pfam" id="PF01551">
    <property type="entry name" value="Peptidase_M23"/>
    <property type="match status" value="1"/>
</dbReference>
<reference evidence="3 4" key="1">
    <citation type="submission" date="2020-01" db="EMBL/GenBank/DDBJ databases">
        <title>Genomes of bacteria type strains.</title>
        <authorList>
            <person name="Chen J."/>
            <person name="Zhu S."/>
            <person name="Yang J."/>
        </authorList>
    </citation>
    <scope>NUCLEOTIDE SEQUENCE [LARGE SCALE GENOMIC DNA]</scope>
    <source>
        <strain evidence="3 4">LMG 24078</strain>
    </source>
</reference>
<dbReference type="AlphaFoldDB" id="A0A6N9TGZ8"/>